<organism evidence="11 12">
    <name type="scientific">Schizopora paradoxa</name>
    <dbReference type="NCBI Taxonomy" id="27342"/>
    <lineage>
        <taxon>Eukaryota</taxon>
        <taxon>Fungi</taxon>
        <taxon>Dikarya</taxon>
        <taxon>Basidiomycota</taxon>
        <taxon>Agaricomycotina</taxon>
        <taxon>Agaricomycetes</taxon>
        <taxon>Hymenochaetales</taxon>
        <taxon>Schizoporaceae</taxon>
        <taxon>Schizopora</taxon>
    </lineage>
</organism>
<reference evidence="11 12" key="1">
    <citation type="submission" date="2015-04" db="EMBL/GenBank/DDBJ databases">
        <title>Complete genome sequence of Schizopora paradoxa KUC8140, a cosmopolitan wood degrader in East Asia.</title>
        <authorList>
            <consortium name="DOE Joint Genome Institute"/>
            <person name="Min B."/>
            <person name="Park H."/>
            <person name="Jang Y."/>
            <person name="Kim J.-J."/>
            <person name="Kim K.H."/>
            <person name="Pangilinan J."/>
            <person name="Lipzen A."/>
            <person name="Riley R."/>
            <person name="Grigoriev I.V."/>
            <person name="Spatafora J.W."/>
            <person name="Choi I.-G."/>
        </authorList>
    </citation>
    <scope>NUCLEOTIDE SEQUENCE [LARGE SCALE GENOMIC DNA]</scope>
    <source>
        <strain evidence="11 12">KUC8140</strain>
    </source>
</reference>
<dbReference type="PROSITE" id="PS50005">
    <property type="entry name" value="TPR"/>
    <property type="match status" value="1"/>
</dbReference>
<dbReference type="Gene3D" id="3.40.50.2000">
    <property type="entry name" value="Glycogen Phosphorylase B"/>
    <property type="match status" value="1"/>
</dbReference>
<keyword evidence="12" id="KW-1185">Reference proteome</keyword>
<evidence type="ECO:0000256" key="8">
    <source>
        <dbReference type="PROSITE-ProRule" id="PRU00339"/>
    </source>
</evidence>
<dbReference type="Proteomes" id="UP000053477">
    <property type="component" value="Unassembled WGS sequence"/>
</dbReference>
<protein>
    <recommendedName>
        <fullName evidence="3">protein O-GlcNAc transferase</fullName>
        <ecNumber evidence="3">2.4.1.255</ecNumber>
    </recommendedName>
</protein>
<dbReference type="EMBL" id="KQ085943">
    <property type="protein sequence ID" value="KLO14446.1"/>
    <property type="molecule type" value="Genomic_DNA"/>
</dbReference>
<evidence type="ECO:0000256" key="9">
    <source>
        <dbReference type="SAM" id="MobiDB-lite"/>
    </source>
</evidence>
<dbReference type="PANTHER" id="PTHR44998:SF1">
    <property type="entry name" value="UDP-N-ACETYLGLUCOSAMINE--PEPTIDE N-ACETYLGLUCOSAMINYLTRANSFERASE 110 KDA SUBUNIT"/>
    <property type="match status" value="1"/>
</dbReference>
<evidence type="ECO:0000256" key="2">
    <source>
        <dbReference type="ARBA" id="ARBA00005386"/>
    </source>
</evidence>
<dbReference type="InterPro" id="IPR029489">
    <property type="entry name" value="OGT/SEC/SPY_C"/>
</dbReference>
<dbReference type="STRING" id="27342.A0A0H2SC29"/>
<evidence type="ECO:0000256" key="4">
    <source>
        <dbReference type="ARBA" id="ARBA00022676"/>
    </source>
</evidence>
<proteinExistence type="inferred from homology"/>
<evidence type="ECO:0000256" key="6">
    <source>
        <dbReference type="ARBA" id="ARBA00022737"/>
    </source>
</evidence>
<dbReference type="Pfam" id="PF13181">
    <property type="entry name" value="TPR_8"/>
    <property type="match status" value="1"/>
</dbReference>
<feature type="repeat" description="TPR" evidence="8">
    <location>
        <begin position="484"/>
        <end position="517"/>
    </location>
</feature>
<comment type="similarity">
    <text evidence="2">Belongs to the glycosyltransferase 41 family. O-GlcNAc transferase subfamily.</text>
</comment>
<evidence type="ECO:0000313" key="12">
    <source>
        <dbReference type="Proteomes" id="UP000053477"/>
    </source>
</evidence>
<evidence type="ECO:0000256" key="7">
    <source>
        <dbReference type="ARBA" id="ARBA00022803"/>
    </source>
</evidence>
<dbReference type="Gene3D" id="3.40.50.11380">
    <property type="match status" value="1"/>
</dbReference>
<comment type="pathway">
    <text evidence="1">Protein modification; protein glycosylation.</text>
</comment>
<keyword evidence="7 8" id="KW-0802">TPR repeat</keyword>
<keyword evidence="4" id="KW-0328">Glycosyltransferase</keyword>
<evidence type="ECO:0000256" key="3">
    <source>
        <dbReference type="ARBA" id="ARBA00011970"/>
    </source>
</evidence>
<name>A0A0H2SC29_9AGAM</name>
<accession>A0A0H2SC29</accession>
<dbReference type="Gene3D" id="1.25.40.10">
    <property type="entry name" value="Tetratricopeptide repeat domain"/>
    <property type="match status" value="3"/>
</dbReference>
<dbReference type="InterPro" id="IPR011990">
    <property type="entry name" value="TPR-like_helical_dom_sf"/>
</dbReference>
<gene>
    <name evidence="11" type="ORF">SCHPADRAFT_826424</name>
</gene>
<dbReference type="InterPro" id="IPR019734">
    <property type="entry name" value="TPR_rpt"/>
</dbReference>
<evidence type="ECO:0000256" key="5">
    <source>
        <dbReference type="ARBA" id="ARBA00022679"/>
    </source>
</evidence>
<dbReference type="SUPFAM" id="SSF48452">
    <property type="entry name" value="TPR-like"/>
    <property type="match status" value="1"/>
</dbReference>
<dbReference type="AlphaFoldDB" id="A0A0H2SC29"/>
<dbReference type="GO" id="GO:0097363">
    <property type="term" value="F:protein O-acetylglucosaminyltransferase activity"/>
    <property type="evidence" value="ECO:0007669"/>
    <property type="project" value="UniProtKB-EC"/>
</dbReference>
<sequence>MGRSESQTEASGSASNPVRASNQGTPNPFASTLARDALLAYAHRVFKYPFQPLPLVAPILNVAQKNLPSTSPSHPYSSQLLPLLRGMKKLHPNHLPVLLLLGCVYHAVGDYEASIVEHNDILTIDSSFVEAISNIGTNFQALGRLKDAEVWWWKAIRIRPSFWDAVYNVLSVYFSPSPITSEDHPKARDAMHLCEFVQSEIVGYDGKLKCAIPPSDIPRLQNIFCISGNLRASFHPNFGEECLRDYGMAISIVLSIDGHGGYSIRHLILAACITGLSLCDAIPQDLNELANGQGVSLSPIDKDNAADTDLISFVKNTELDLLRVLCGPAKLLPAIFLSPEQASRMVSIILAPSKGFFPALCEKTQHGGGVMIPSVSVKDESSRVASFALLGIAKRLQENGAKGTRDSLFDGVFQPSPSLMLLLYYLTYAFSPSTSTCNNLGILLSTAPWTNSVSSKSFNAKNNFPQDLARTFYEIGLQMEEQNPHILVNLGSLIRESGDSDGAIKLYVRAIQAKPDFDVALTNLANAFKDMGRVSESIPYFRRAIEAKSASPLAEATSGLTHALASICDWRGFGTLNATQFIDNSGHLRQTSVRESHENWTDKIVSITSDQLQLSCRLNRGLVGNIGTKQEWMGWIQGALGFSVSPTEIQKCSAMLDEYYEPSPDSGSRNEGAFVLRIIEWLLKVLQWRWFSDAYGQLVRSTTALEPQYKGITAVHATKYRRPQIPATMLLQSTVSVLPFHTFIYPLDARLTRLIAHRSALRLSHTALASHWLPEHVFPPPAPQPRLNVGYISSDYTDHPTAHLMQSVFGFHNRERFHIYAYAITASDGSIYHKKIESDTESFRDVSSWSTQEVVEQIIRDEIHILVNLNGYTKDARNDIFAVRACPVQMSLLGFASTLGAGWCDYLVCDPVVCPPEMHRCQNCDLQDEGGLRLDFGSDFESPDDSWIYSEKLLYLPHSYLVTDHRHSFENLGFGSSMNLSDFEENWAQWEQERERLRLSLFEDISQDTIIFANFNQVISESIFVTWLKILKRVPSSILWLLRFPAEGEQHLLRTARDWGGPEIAERLRFTDVADKTEHIRRSFAADLFLDTTECNAHTTAVDILWAGVPMITWSKYKHKMCSRVGASAAYATGFGAQMVTDSSESYENRAVSLAEGKIAAIGKEGVLSELDTLRRGLCRSRTDMPLFDTERWTRNLEKGYERAWEIWVRGGSFLHFKTGALEQPYNCNGYIWVRDEE</sequence>
<dbReference type="GO" id="GO:0006493">
    <property type="term" value="P:protein O-linked glycosylation"/>
    <property type="evidence" value="ECO:0007669"/>
    <property type="project" value="TreeGrafter"/>
</dbReference>
<evidence type="ECO:0000256" key="1">
    <source>
        <dbReference type="ARBA" id="ARBA00004922"/>
    </source>
</evidence>
<dbReference type="SMART" id="SM00028">
    <property type="entry name" value="TPR"/>
    <property type="match status" value="4"/>
</dbReference>
<evidence type="ECO:0000313" key="11">
    <source>
        <dbReference type="EMBL" id="KLO14446.1"/>
    </source>
</evidence>
<dbReference type="PANTHER" id="PTHR44998">
    <property type="match status" value="1"/>
</dbReference>
<feature type="domain" description="O-GlcNAc transferase C-terminal" evidence="10">
    <location>
        <begin position="1005"/>
        <end position="1197"/>
    </location>
</feature>
<dbReference type="InParanoid" id="A0A0H2SC29"/>
<dbReference type="OrthoDB" id="421121at2759"/>
<evidence type="ECO:0000259" key="10">
    <source>
        <dbReference type="Pfam" id="PF13844"/>
    </source>
</evidence>
<keyword evidence="6" id="KW-0677">Repeat</keyword>
<dbReference type="Pfam" id="PF13844">
    <property type="entry name" value="Glyco_transf_41"/>
    <property type="match status" value="2"/>
</dbReference>
<feature type="domain" description="O-GlcNAc transferase C-terminal" evidence="10">
    <location>
        <begin position="736"/>
        <end position="918"/>
    </location>
</feature>
<dbReference type="EC" id="2.4.1.255" evidence="3"/>
<keyword evidence="5" id="KW-0808">Transferase</keyword>
<feature type="region of interest" description="Disordered" evidence="9">
    <location>
        <begin position="1"/>
        <end position="27"/>
    </location>
</feature>